<dbReference type="Proteomes" id="UP000294933">
    <property type="component" value="Unassembled WGS sequence"/>
</dbReference>
<dbReference type="AlphaFoldDB" id="A0A4Y7Q1R1"/>
<feature type="compositionally biased region" description="Basic residues" evidence="1">
    <location>
        <begin position="1"/>
        <end position="17"/>
    </location>
</feature>
<dbReference type="VEuPathDB" id="FungiDB:BD410DRAFT_871424"/>
<proteinExistence type="predicted"/>
<dbReference type="EMBL" id="ML170186">
    <property type="protein sequence ID" value="TDL20730.1"/>
    <property type="molecule type" value="Genomic_DNA"/>
</dbReference>
<organism evidence="2 3">
    <name type="scientific">Rickenella mellea</name>
    <dbReference type="NCBI Taxonomy" id="50990"/>
    <lineage>
        <taxon>Eukaryota</taxon>
        <taxon>Fungi</taxon>
        <taxon>Dikarya</taxon>
        <taxon>Basidiomycota</taxon>
        <taxon>Agaricomycotina</taxon>
        <taxon>Agaricomycetes</taxon>
        <taxon>Hymenochaetales</taxon>
        <taxon>Rickenellaceae</taxon>
        <taxon>Rickenella</taxon>
    </lineage>
</organism>
<dbReference type="SUPFAM" id="SSF48371">
    <property type="entry name" value="ARM repeat"/>
    <property type="match status" value="1"/>
</dbReference>
<sequence length="682" mass="76516">MPGRGDKHHKKANRRPKVSSTCQRDFELPFINEIENATCSDSIASILCTHLRLPDLNTRSGLKKVHKSFPEVYERLEDIYTRYFENDRIVVGVVGIYSVLGVDSILNHLMFKKGILSKIFPLCARLPCRRAVLLALDSMSSHGGNEIRLSIATRAATLIELAEQHVDDAEFTNTAISVLVRVALTVLADTQPDAAMVDSLHVPTLLRIVVARLRTPSVTGPVVCSSISLLRSAAHHCSKEMWAFPQAVGLLVASLRSPDMKMRCLALSGIKCLHDSADSSMKGLDTHTIATNILNGIPTHLNNLVMAYGRERTDIFMTLRGDMEYQETMLKLPENRDWYTLGRIIVRIILQTDNGIGDGAYVSRNPCTGEIEDDDKGMPFKMWIDSLPLFATALRALHPDEADVMDCKYLVAKRHSTEAMAMARRAIKRSPHIVFFYYVIACEGHGEEGLQAARNGLRCPTLSSYYRFALLFRAARHAGQLGLQFLQCRRREQSEEEGTDLLRKAWEDAKTVVDEAPPDSRVMVETLYWYNLLSFVLKGPEIGVDLQELDDVLCKLKIADELIQFYTEGPLPDTPLRLMHQLAVQRQVEATAEWGEFLKDLDNIETCRHDGEVDSHSEDDLESYEDLHFHLGCLGERETGGSVQIKLNDSTLYRCSWCRNPSAVLKKCSGCESARCVSHNPP</sequence>
<dbReference type="InterPro" id="IPR016024">
    <property type="entry name" value="ARM-type_fold"/>
</dbReference>
<evidence type="ECO:0000313" key="3">
    <source>
        <dbReference type="Proteomes" id="UP000294933"/>
    </source>
</evidence>
<dbReference type="OrthoDB" id="341421at2759"/>
<reference evidence="2 3" key="1">
    <citation type="submission" date="2018-06" db="EMBL/GenBank/DDBJ databases">
        <title>A transcriptomic atlas of mushroom development highlights an independent origin of complex multicellularity.</title>
        <authorList>
            <consortium name="DOE Joint Genome Institute"/>
            <person name="Krizsan K."/>
            <person name="Almasi E."/>
            <person name="Merenyi Z."/>
            <person name="Sahu N."/>
            <person name="Viragh M."/>
            <person name="Koszo T."/>
            <person name="Mondo S."/>
            <person name="Kiss B."/>
            <person name="Balint B."/>
            <person name="Kues U."/>
            <person name="Barry K."/>
            <person name="Hegedus J.C."/>
            <person name="Henrissat B."/>
            <person name="Johnson J."/>
            <person name="Lipzen A."/>
            <person name="Ohm R."/>
            <person name="Nagy I."/>
            <person name="Pangilinan J."/>
            <person name="Yan J."/>
            <person name="Xiong Y."/>
            <person name="Grigoriev I.V."/>
            <person name="Hibbett D.S."/>
            <person name="Nagy L.G."/>
        </authorList>
    </citation>
    <scope>NUCLEOTIDE SEQUENCE [LARGE SCALE GENOMIC DNA]</scope>
    <source>
        <strain evidence="2 3">SZMC22713</strain>
    </source>
</reference>
<feature type="region of interest" description="Disordered" evidence="1">
    <location>
        <begin position="1"/>
        <end position="20"/>
    </location>
</feature>
<accession>A0A4Y7Q1R1</accession>
<keyword evidence="3" id="KW-1185">Reference proteome</keyword>
<dbReference type="STRING" id="50990.A0A4Y7Q1R1"/>
<protein>
    <submittedName>
        <fullName evidence="2">Uncharacterized protein</fullName>
    </submittedName>
</protein>
<evidence type="ECO:0000313" key="2">
    <source>
        <dbReference type="EMBL" id="TDL20730.1"/>
    </source>
</evidence>
<gene>
    <name evidence="2" type="ORF">BD410DRAFT_871424</name>
</gene>
<name>A0A4Y7Q1R1_9AGAM</name>
<evidence type="ECO:0000256" key="1">
    <source>
        <dbReference type="SAM" id="MobiDB-lite"/>
    </source>
</evidence>